<gene>
    <name evidence="3" type="ORF">A6769_19030</name>
</gene>
<comment type="caution">
    <text evidence="3">The sequence shown here is derived from an EMBL/GenBank/DDBJ whole genome shotgun (WGS) entry which is preliminary data.</text>
</comment>
<keyword evidence="2" id="KW-0732">Signal</keyword>
<evidence type="ECO:0000313" key="3">
    <source>
        <dbReference type="EMBL" id="RCJ35183.1"/>
    </source>
</evidence>
<feature type="compositionally biased region" description="Low complexity" evidence="1">
    <location>
        <begin position="37"/>
        <end position="56"/>
    </location>
</feature>
<evidence type="ECO:0000256" key="1">
    <source>
        <dbReference type="SAM" id="MobiDB-lite"/>
    </source>
</evidence>
<dbReference type="Proteomes" id="UP000252085">
    <property type="component" value="Unassembled WGS sequence"/>
</dbReference>
<feature type="signal peptide" evidence="2">
    <location>
        <begin position="1"/>
        <end position="27"/>
    </location>
</feature>
<proteinExistence type="predicted"/>
<evidence type="ECO:0008006" key="5">
    <source>
        <dbReference type="Google" id="ProtNLM"/>
    </source>
</evidence>
<evidence type="ECO:0000313" key="4">
    <source>
        <dbReference type="Proteomes" id="UP000252085"/>
    </source>
</evidence>
<evidence type="ECO:0000256" key="2">
    <source>
        <dbReference type="SAM" id="SignalP"/>
    </source>
</evidence>
<feature type="region of interest" description="Disordered" evidence="1">
    <location>
        <begin position="29"/>
        <end position="56"/>
    </location>
</feature>
<accession>A0A367RHJ5</accession>
<name>A0A367RHJ5_NOSPU</name>
<protein>
    <recommendedName>
        <fullName evidence="5">Filamentous hemagglutinin</fullName>
    </recommendedName>
</protein>
<feature type="chain" id="PRO_5016702606" description="Filamentous hemagglutinin" evidence="2">
    <location>
        <begin position="28"/>
        <end position="187"/>
    </location>
</feature>
<reference evidence="3 4" key="1">
    <citation type="submission" date="2016-04" db="EMBL/GenBank/DDBJ databases">
        <authorList>
            <person name="Evans L.H."/>
            <person name="Alamgir A."/>
            <person name="Owens N."/>
            <person name="Weber N.D."/>
            <person name="Virtaneva K."/>
            <person name="Barbian K."/>
            <person name="Babar A."/>
            <person name="Rosenke K."/>
        </authorList>
    </citation>
    <scope>NUCLEOTIDE SEQUENCE [LARGE SCALE GENOMIC DNA]</scope>
    <source>
        <strain evidence="3">NIES-2108</strain>
    </source>
</reference>
<dbReference type="EMBL" id="LXQE01000152">
    <property type="protein sequence ID" value="RCJ35183.1"/>
    <property type="molecule type" value="Genomic_DNA"/>
</dbReference>
<sequence>MRKIKSFILAFSLSPLLLSAWQLPSQAQLSQDSPSKGTAGSVSGNNGGASSTSVFSTPVTVQTDGATTSGNITVTTSANGTFVITVSPAIQTAVNTAGQNAVVALQAGGLTQQEVASLIASLAPTIVNSTQAQVPGGILLQTGTGLGQSFSTLAAAITSLSTSISALPANGSISLQIGGNTIVISNP</sequence>
<dbReference type="AlphaFoldDB" id="A0A367RHJ5"/>
<organism evidence="3 4">
    <name type="scientific">Nostoc punctiforme NIES-2108</name>
    <dbReference type="NCBI Taxonomy" id="1356359"/>
    <lineage>
        <taxon>Bacteria</taxon>
        <taxon>Bacillati</taxon>
        <taxon>Cyanobacteriota</taxon>
        <taxon>Cyanophyceae</taxon>
        <taxon>Nostocales</taxon>
        <taxon>Nostocaceae</taxon>
        <taxon>Nostoc</taxon>
    </lineage>
</organism>